<feature type="transmembrane region" description="Helical" evidence="1">
    <location>
        <begin position="20"/>
        <end position="39"/>
    </location>
</feature>
<sequence>MLLTNFGSSSLLLRRYPTSWLTIIILPLTADFIATYSDLQLKRHLVSLRHSKMHCIRPRRLVSSFFFIISLWFWLGIAYGSLTAQP</sequence>
<accession>A0ABR4JFY0</accession>
<evidence type="ECO:0000313" key="3">
    <source>
        <dbReference type="Proteomes" id="UP001610444"/>
    </source>
</evidence>
<keyword evidence="1" id="KW-0812">Transmembrane</keyword>
<name>A0ABR4JFY0_9EURO</name>
<proteinExistence type="predicted"/>
<evidence type="ECO:0000313" key="2">
    <source>
        <dbReference type="EMBL" id="KAL2838958.1"/>
    </source>
</evidence>
<organism evidence="2 3">
    <name type="scientific">Aspergillus pseudodeflectus</name>
    <dbReference type="NCBI Taxonomy" id="176178"/>
    <lineage>
        <taxon>Eukaryota</taxon>
        <taxon>Fungi</taxon>
        <taxon>Dikarya</taxon>
        <taxon>Ascomycota</taxon>
        <taxon>Pezizomycotina</taxon>
        <taxon>Eurotiomycetes</taxon>
        <taxon>Eurotiomycetidae</taxon>
        <taxon>Eurotiales</taxon>
        <taxon>Aspergillaceae</taxon>
        <taxon>Aspergillus</taxon>
        <taxon>Aspergillus subgen. Nidulantes</taxon>
    </lineage>
</organism>
<comment type="caution">
    <text evidence="2">The sequence shown here is derived from an EMBL/GenBank/DDBJ whole genome shotgun (WGS) entry which is preliminary data.</text>
</comment>
<keyword evidence="1" id="KW-0472">Membrane</keyword>
<reference evidence="2 3" key="1">
    <citation type="submission" date="2024-07" db="EMBL/GenBank/DDBJ databases">
        <title>Section-level genome sequencing and comparative genomics of Aspergillus sections Usti and Cavernicolus.</title>
        <authorList>
            <consortium name="Lawrence Berkeley National Laboratory"/>
            <person name="Nybo J.L."/>
            <person name="Vesth T.C."/>
            <person name="Theobald S."/>
            <person name="Frisvad J.C."/>
            <person name="Larsen T.O."/>
            <person name="Kjaerboelling I."/>
            <person name="Rothschild-Mancinelli K."/>
            <person name="Lyhne E.K."/>
            <person name="Kogle M.E."/>
            <person name="Barry K."/>
            <person name="Clum A."/>
            <person name="Na H."/>
            <person name="Ledsgaard L."/>
            <person name="Lin J."/>
            <person name="Lipzen A."/>
            <person name="Kuo A."/>
            <person name="Riley R."/>
            <person name="Mondo S."/>
            <person name="LaButti K."/>
            <person name="Haridas S."/>
            <person name="Pangalinan J."/>
            <person name="Salamov A.A."/>
            <person name="Simmons B.A."/>
            <person name="Magnuson J.K."/>
            <person name="Chen J."/>
            <person name="Drula E."/>
            <person name="Henrissat B."/>
            <person name="Wiebenga A."/>
            <person name="Lubbers R.J."/>
            <person name="Gomes A.C."/>
            <person name="Macurrencykelacurrency M.R."/>
            <person name="Stajich J."/>
            <person name="Grigoriev I.V."/>
            <person name="Mortensen U.H."/>
            <person name="De vries R.P."/>
            <person name="Baker S.E."/>
            <person name="Andersen M.R."/>
        </authorList>
    </citation>
    <scope>NUCLEOTIDE SEQUENCE [LARGE SCALE GENOMIC DNA]</scope>
    <source>
        <strain evidence="2 3">CBS 756.74</strain>
    </source>
</reference>
<dbReference type="Proteomes" id="UP001610444">
    <property type="component" value="Unassembled WGS sequence"/>
</dbReference>
<gene>
    <name evidence="2" type="ORF">BJX68DRAFT_248401</name>
</gene>
<evidence type="ECO:0000256" key="1">
    <source>
        <dbReference type="SAM" id="Phobius"/>
    </source>
</evidence>
<protein>
    <submittedName>
        <fullName evidence="2">Uncharacterized protein</fullName>
    </submittedName>
</protein>
<feature type="transmembrane region" description="Helical" evidence="1">
    <location>
        <begin position="60"/>
        <end position="82"/>
    </location>
</feature>
<keyword evidence="1" id="KW-1133">Transmembrane helix</keyword>
<dbReference type="GeneID" id="98157077"/>
<dbReference type="RefSeq" id="XP_070893315.1">
    <property type="nucleotide sequence ID" value="XM_071041913.1"/>
</dbReference>
<keyword evidence="3" id="KW-1185">Reference proteome</keyword>
<dbReference type="EMBL" id="JBFXLR010000079">
    <property type="protein sequence ID" value="KAL2838958.1"/>
    <property type="molecule type" value="Genomic_DNA"/>
</dbReference>